<dbReference type="Proteomes" id="UP000237222">
    <property type="component" value="Unassembled WGS sequence"/>
</dbReference>
<evidence type="ECO:0000313" key="8">
    <source>
        <dbReference type="EMBL" id="POP51671.1"/>
    </source>
</evidence>
<gene>
    <name evidence="8" type="ORF">C0068_16075</name>
</gene>
<dbReference type="PANTHER" id="PTHR33202">
    <property type="entry name" value="ZINC UPTAKE REGULATION PROTEIN"/>
    <property type="match status" value="1"/>
</dbReference>
<dbReference type="GO" id="GO:1900376">
    <property type="term" value="P:regulation of secondary metabolite biosynthetic process"/>
    <property type="evidence" value="ECO:0007669"/>
    <property type="project" value="TreeGrafter"/>
</dbReference>
<dbReference type="Pfam" id="PF01475">
    <property type="entry name" value="FUR"/>
    <property type="match status" value="1"/>
</dbReference>
<dbReference type="PANTHER" id="PTHR33202:SF6">
    <property type="entry name" value="ZINC UPTAKE REGULATION PROTEIN"/>
    <property type="match status" value="1"/>
</dbReference>
<evidence type="ECO:0000256" key="3">
    <source>
        <dbReference type="ARBA" id="ARBA00022833"/>
    </source>
</evidence>
<dbReference type="EMBL" id="PQGG01000036">
    <property type="protein sequence ID" value="POP51671.1"/>
    <property type="molecule type" value="Genomic_DNA"/>
</dbReference>
<sequence length="168" mass="18599">MLTITRALLGDTALKQQRLNTIMGKAQDICADSGGRLTEKRKRILELLLVSTTPMSAYEVADAYNKNAEASMPTMSVYRILDYLESELLVHKLSSTNKYVACSHIACSHAHEVPQFLICSKCQNVKEIAISKRIIDELDLQVADAGYKLLNSQLELQCLCDKCMASAA</sequence>
<feature type="binding site" evidence="7">
    <location>
        <position position="163"/>
    </location>
    <ligand>
        <name>Zn(2+)</name>
        <dbReference type="ChEBI" id="CHEBI:29105"/>
    </ligand>
</feature>
<feature type="binding site" evidence="7">
    <location>
        <position position="119"/>
    </location>
    <ligand>
        <name>Zn(2+)</name>
        <dbReference type="ChEBI" id="CHEBI:29105"/>
    </ligand>
</feature>
<feature type="binding site" evidence="7">
    <location>
        <position position="122"/>
    </location>
    <ligand>
        <name>Zn(2+)</name>
        <dbReference type="ChEBI" id="CHEBI:29105"/>
    </ligand>
</feature>
<evidence type="ECO:0000256" key="2">
    <source>
        <dbReference type="ARBA" id="ARBA00022491"/>
    </source>
</evidence>
<dbReference type="InterPro" id="IPR036390">
    <property type="entry name" value="WH_DNA-bd_sf"/>
</dbReference>
<dbReference type="GO" id="GO:0005829">
    <property type="term" value="C:cytosol"/>
    <property type="evidence" value="ECO:0007669"/>
    <property type="project" value="TreeGrafter"/>
</dbReference>
<comment type="similarity">
    <text evidence="1">Belongs to the Fur family.</text>
</comment>
<evidence type="ECO:0000256" key="6">
    <source>
        <dbReference type="ARBA" id="ARBA00023163"/>
    </source>
</evidence>
<comment type="cofactor">
    <cofactor evidence="7">
        <name>Zn(2+)</name>
        <dbReference type="ChEBI" id="CHEBI:29105"/>
    </cofactor>
    <text evidence="7">Binds 1 zinc ion per subunit.</text>
</comment>
<evidence type="ECO:0000256" key="7">
    <source>
        <dbReference type="PIRSR" id="PIRSR602481-1"/>
    </source>
</evidence>
<evidence type="ECO:0000256" key="5">
    <source>
        <dbReference type="ARBA" id="ARBA00023125"/>
    </source>
</evidence>
<dbReference type="SUPFAM" id="SSF46785">
    <property type="entry name" value="Winged helix' DNA-binding domain"/>
    <property type="match status" value="1"/>
</dbReference>
<dbReference type="Gene3D" id="1.10.10.10">
    <property type="entry name" value="Winged helix-like DNA-binding domain superfamily/Winged helix DNA-binding domain"/>
    <property type="match status" value="1"/>
</dbReference>
<reference evidence="8" key="1">
    <citation type="submission" date="2018-01" db="EMBL/GenBank/DDBJ databases">
        <authorList>
            <person name="Yu X.-D."/>
        </authorList>
    </citation>
    <scope>NUCLEOTIDE SEQUENCE</scope>
    <source>
        <strain evidence="8">ZX-21</strain>
    </source>
</reference>
<dbReference type="AlphaFoldDB" id="A0A2S4HDA2"/>
<dbReference type="GO" id="GO:0045892">
    <property type="term" value="P:negative regulation of DNA-templated transcription"/>
    <property type="evidence" value="ECO:0007669"/>
    <property type="project" value="TreeGrafter"/>
</dbReference>
<dbReference type="InterPro" id="IPR036388">
    <property type="entry name" value="WH-like_DNA-bd_sf"/>
</dbReference>
<dbReference type="GO" id="GO:0003700">
    <property type="term" value="F:DNA-binding transcription factor activity"/>
    <property type="evidence" value="ECO:0007669"/>
    <property type="project" value="InterPro"/>
</dbReference>
<keyword evidence="6" id="KW-0804">Transcription</keyword>
<dbReference type="Gene3D" id="3.30.1490.190">
    <property type="match status" value="1"/>
</dbReference>
<comment type="caution">
    <text evidence="8">The sequence shown here is derived from an EMBL/GenBank/DDBJ whole genome shotgun (WGS) entry which is preliminary data.</text>
</comment>
<dbReference type="GO" id="GO:0008270">
    <property type="term" value="F:zinc ion binding"/>
    <property type="evidence" value="ECO:0007669"/>
    <property type="project" value="TreeGrafter"/>
</dbReference>
<protein>
    <submittedName>
        <fullName evidence="8">Transcriptional repressor</fullName>
    </submittedName>
</protein>
<keyword evidence="4" id="KW-0805">Transcription regulation</keyword>
<evidence type="ECO:0000256" key="4">
    <source>
        <dbReference type="ARBA" id="ARBA00023015"/>
    </source>
</evidence>
<evidence type="ECO:0000313" key="9">
    <source>
        <dbReference type="Proteomes" id="UP000237222"/>
    </source>
</evidence>
<evidence type="ECO:0000256" key="1">
    <source>
        <dbReference type="ARBA" id="ARBA00007957"/>
    </source>
</evidence>
<dbReference type="GO" id="GO:0000976">
    <property type="term" value="F:transcription cis-regulatory region binding"/>
    <property type="evidence" value="ECO:0007669"/>
    <property type="project" value="TreeGrafter"/>
</dbReference>
<dbReference type="InterPro" id="IPR043135">
    <property type="entry name" value="Fur_C"/>
</dbReference>
<keyword evidence="7" id="KW-0479">Metal-binding</keyword>
<dbReference type="OrthoDB" id="9801127at2"/>
<feature type="binding site" evidence="7">
    <location>
        <position position="160"/>
    </location>
    <ligand>
        <name>Zn(2+)</name>
        <dbReference type="ChEBI" id="CHEBI:29105"/>
    </ligand>
</feature>
<accession>A0A2S4HDA2</accession>
<name>A0A2S4HDA2_9GAMM</name>
<dbReference type="InterPro" id="IPR002481">
    <property type="entry name" value="FUR"/>
</dbReference>
<keyword evidence="5" id="KW-0238">DNA-binding</keyword>
<proteinExistence type="inferred from homology"/>
<keyword evidence="2" id="KW-0678">Repressor</keyword>
<organism evidence="8 9">
    <name type="scientific">Zhongshania marina</name>
    <dbReference type="NCBI Taxonomy" id="2304603"/>
    <lineage>
        <taxon>Bacteria</taxon>
        <taxon>Pseudomonadati</taxon>
        <taxon>Pseudomonadota</taxon>
        <taxon>Gammaproteobacteria</taxon>
        <taxon>Cellvibrionales</taxon>
        <taxon>Spongiibacteraceae</taxon>
        <taxon>Zhongshania</taxon>
    </lineage>
</organism>
<keyword evidence="3 7" id="KW-0862">Zinc</keyword>